<evidence type="ECO:0000313" key="10">
    <source>
        <dbReference type="EMBL" id="MPM95666.1"/>
    </source>
</evidence>
<evidence type="ECO:0000256" key="2">
    <source>
        <dbReference type="ARBA" id="ARBA00011881"/>
    </source>
</evidence>
<gene>
    <name evidence="10" type="primary">argG_34</name>
    <name evidence="10" type="ORF">SDC9_142821</name>
</gene>
<name>A0A645E278_9ZZZZ</name>
<feature type="domain" description="Arginosuccinate synthase C-terminal" evidence="9">
    <location>
        <begin position="2"/>
        <end position="157"/>
    </location>
</feature>
<keyword evidence="7" id="KW-0547">Nucleotide-binding</keyword>
<dbReference type="GO" id="GO:0005524">
    <property type="term" value="F:ATP binding"/>
    <property type="evidence" value="ECO:0007669"/>
    <property type="project" value="UniProtKB-KW"/>
</dbReference>
<keyword evidence="4" id="KW-0055">Arginine biosynthesis</keyword>
<dbReference type="InterPro" id="IPR001518">
    <property type="entry name" value="Arginosuc_synth"/>
</dbReference>
<dbReference type="FunFam" id="3.90.1260.10:FF:000007">
    <property type="entry name" value="Argininosuccinate synthase"/>
    <property type="match status" value="1"/>
</dbReference>
<dbReference type="GO" id="GO:0004055">
    <property type="term" value="F:argininosuccinate synthase activity"/>
    <property type="evidence" value="ECO:0007669"/>
    <property type="project" value="UniProtKB-EC"/>
</dbReference>
<keyword evidence="8" id="KW-0067">ATP-binding</keyword>
<evidence type="ECO:0000259" key="9">
    <source>
        <dbReference type="Pfam" id="PF20979"/>
    </source>
</evidence>
<dbReference type="GO" id="GO:0000050">
    <property type="term" value="P:urea cycle"/>
    <property type="evidence" value="ECO:0007669"/>
    <property type="project" value="TreeGrafter"/>
</dbReference>
<evidence type="ECO:0000256" key="6">
    <source>
        <dbReference type="ARBA" id="ARBA00022605"/>
    </source>
</evidence>
<dbReference type="EMBL" id="VSSQ01042132">
    <property type="protein sequence ID" value="MPM95666.1"/>
    <property type="molecule type" value="Genomic_DNA"/>
</dbReference>
<evidence type="ECO:0000256" key="3">
    <source>
        <dbReference type="ARBA" id="ARBA00012286"/>
    </source>
</evidence>
<protein>
    <recommendedName>
        <fullName evidence="3">argininosuccinate synthase</fullName>
        <ecNumber evidence="3">6.3.4.5</ecNumber>
    </recommendedName>
</protein>
<proteinExistence type="predicted"/>
<comment type="pathway">
    <text evidence="1">Amino-acid biosynthesis; L-arginine biosynthesis; L-arginine from L-ornithine and carbamoyl phosphate: step 2/3.</text>
</comment>
<dbReference type="PANTHER" id="PTHR11587:SF2">
    <property type="entry name" value="ARGININOSUCCINATE SYNTHASE"/>
    <property type="match status" value="1"/>
</dbReference>
<keyword evidence="5 10" id="KW-0436">Ligase</keyword>
<dbReference type="GO" id="GO:0000053">
    <property type="term" value="P:argininosuccinate metabolic process"/>
    <property type="evidence" value="ECO:0007669"/>
    <property type="project" value="TreeGrafter"/>
</dbReference>
<dbReference type="InterPro" id="IPR048268">
    <property type="entry name" value="Arginosuc_syn_C"/>
</dbReference>
<sequence length="164" mass="18378">MSGFALVKKMNEIAGENGVGRTDMIEDRVLGLKARENYEHPAATVLLAAHADLEKLVLTRGELKFKKIVEEQWSEMAYAGLVDDPLFADLNAFIDKSQERVTGTVKVKLYKGALTILARSSPNALYSEDLVSFDSQTIDQKDAEGFAKYHGFQARMYRKVMDKQ</sequence>
<dbReference type="EC" id="6.3.4.5" evidence="3"/>
<evidence type="ECO:0000256" key="1">
    <source>
        <dbReference type="ARBA" id="ARBA00004967"/>
    </source>
</evidence>
<dbReference type="SUPFAM" id="SSF69864">
    <property type="entry name" value="Argininosuccinate synthetase, C-terminal domain"/>
    <property type="match status" value="1"/>
</dbReference>
<dbReference type="UniPathway" id="UPA00068">
    <property type="reaction ID" value="UER00113"/>
</dbReference>
<evidence type="ECO:0000256" key="5">
    <source>
        <dbReference type="ARBA" id="ARBA00022598"/>
    </source>
</evidence>
<comment type="subunit">
    <text evidence="2">Homotetramer.</text>
</comment>
<dbReference type="Pfam" id="PF20979">
    <property type="entry name" value="Arginosuc_syn_C"/>
    <property type="match status" value="1"/>
</dbReference>
<keyword evidence="6" id="KW-0028">Amino-acid biosynthesis</keyword>
<reference evidence="10" key="1">
    <citation type="submission" date="2019-08" db="EMBL/GenBank/DDBJ databases">
        <authorList>
            <person name="Kucharzyk K."/>
            <person name="Murdoch R.W."/>
            <person name="Higgins S."/>
            <person name="Loffler F."/>
        </authorList>
    </citation>
    <scope>NUCLEOTIDE SEQUENCE</scope>
</reference>
<dbReference type="InterPro" id="IPR024074">
    <property type="entry name" value="AS_cat/multimer_dom_body"/>
</dbReference>
<accession>A0A645E278</accession>
<evidence type="ECO:0000256" key="8">
    <source>
        <dbReference type="ARBA" id="ARBA00022840"/>
    </source>
</evidence>
<dbReference type="GO" id="GO:0006526">
    <property type="term" value="P:L-arginine biosynthetic process"/>
    <property type="evidence" value="ECO:0007669"/>
    <property type="project" value="UniProtKB-UniPathway"/>
</dbReference>
<dbReference type="Gene3D" id="3.90.1260.10">
    <property type="entry name" value="Argininosuccinate synthetase, chain A, domain 2"/>
    <property type="match status" value="1"/>
</dbReference>
<organism evidence="10">
    <name type="scientific">bioreactor metagenome</name>
    <dbReference type="NCBI Taxonomy" id="1076179"/>
    <lineage>
        <taxon>unclassified sequences</taxon>
        <taxon>metagenomes</taxon>
        <taxon>ecological metagenomes</taxon>
    </lineage>
</organism>
<dbReference type="AlphaFoldDB" id="A0A645E278"/>
<dbReference type="PANTHER" id="PTHR11587">
    <property type="entry name" value="ARGININOSUCCINATE SYNTHASE"/>
    <property type="match status" value="1"/>
</dbReference>
<evidence type="ECO:0000256" key="4">
    <source>
        <dbReference type="ARBA" id="ARBA00022571"/>
    </source>
</evidence>
<dbReference type="GO" id="GO:0005737">
    <property type="term" value="C:cytoplasm"/>
    <property type="evidence" value="ECO:0007669"/>
    <property type="project" value="TreeGrafter"/>
</dbReference>
<comment type="caution">
    <text evidence="10">The sequence shown here is derived from an EMBL/GenBank/DDBJ whole genome shotgun (WGS) entry which is preliminary data.</text>
</comment>
<evidence type="ECO:0000256" key="7">
    <source>
        <dbReference type="ARBA" id="ARBA00022741"/>
    </source>
</evidence>